<dbReference type="EnsemblPlants" id="KQL31272">
    <property type="protein sequence ID" value="KQL31272"/>
    <property type="gene ID" value="SETIT_018735mg"/>
</dbReference>
<evidence type="ECO:0000313" key="1">
    <source>
        <dbReference type="EnsemblPlants" id="KQL31272"/>
    </source>
</evidence>
<dbReference type="InParanoid" id="K3YWT9"/>
<reference evidence="1" key="2">
    <citation type="submission" date="2018-08" db="UniProtKB">
        <authorList>
            <consortium name="EnsemblPlants"/>
        </authorList>
    </citation>
    <scope>IDENTIFICATION</scope>
    <source>
        <strain evidence="1">Yugu1</strain>
    </source>
</reference>
<keyword evidence="2" id="KW-1185">Reference proteome</keyword>
<dbReference type="EMBL" id="AGNK02000526">
    <property type="status" value="NOT_ANNOTATED_CDS"/>
    <property type="molecule type" value="Genomic_DNA"/>
</dbReference>
<sequence length="118" mass="12480">MICSCKHLSYGSVTINGALVHPGSEGKVKITQILSSSTGSNAQSWTFPPPFPRGHVRSRMLTAHPSSSSLPRTSVLPEYDASQLASGCGLLDSSVDASSTARQLMMLMSIIPRYADGV</sequence>
<protein>
    <submittedName>
        <fullName evidence="1">Uncharacterized protein</fullName>
    </submittedName>
</protein>
<dbReference type="Gramene" id="KQL31272">
    <property type="protein sequence ID" value="KQL31272"/>
    <property type="gene ID" value="SETIT_018735mg"/>
</dbReference>
<accession>K3YWT9</accession>
<dbReference type="HOGENOM" id="CLU_2077180_0_0_1"/>
<organism evidence="1 2">
    <name type="scientific">Setaria italica</name>
    <name type="common">Foxtail millet</name>
    <name type="synonym">Panicum italicum</name>
    <dbReference type="NCBI Taxonomy" id="4555"/>
    <lineage>
        <taxon>Eukaryota</taxon>
        <taxon>Viridiplantae</taxon>
        <taxon>Streptophyta</taxon>
        <taxon>Embryophyta</taxon>
        <taxon>Tracheophyta</taxon>
        <taxon>Spermatophyta</taxon>
        <taxon>Magnoliopsida</taxon>
        <taxon>Liliopsida</taxon>
        <taxon>Poales</taxon>
        <taxon>Poaceae</taxon>
        <taxon>PACMAD clade</taxon>
        <taxon>Panicoideae</taxon>
        <taxon>Panicodae</taxon>
        <taxon>Paniceae</taxon>
        <taxon>Cenchrinae</taxon>
        <taxon>Setaria</taxon>
    </lineage>
</organism>
<proteinExistence type="predicted"/>
<name>K3YWT9_SETIT</name>
<reference evidence="2" key="1">
    <citation type="journal article" date="2012" name="Nat. Biotechnol.">
        <title>Reference genome sequence of the model plant Setaria.</title>
        <authorList>
            <person name="Bennetzen J.L."/>
            <person name="Schmutz J."/>
            <person name="Wang H."/>
            <person name="Percifield R."/>
            <person name="Hawkins J."/>
            <person name="Pontaroli A.C."/>
            <person name="Estep M."/>
            <person name="Feng L."/>
            <person name="Vaughn J.N."/>
            <person name="Grimwood J."/>
            <person name="Jenkins J."/>
            <person name="Barry K."/>
            <person name="Lindquist E."/>
            <person name="Hellsten U."/>
            <person name="Deshpande S."/>
            <person name="Wang X."/>
            <person name="Wu X."/>
            <person name="Mitros T."/>
            <person name="Triplett J."/>
            <person name="Yang X."/>
            <person name="Ye C.Y."/>
            <person name="Mauro-Herrera M."/>
            <person name="Wang L."/>
            <person name="Li P."/>
            <person name="Sharma M."/>
            <person name="Sharma R."/>
            <person name="Ronald P.C."/>
            <person name="Panaud O."/>
            <person name="Kellogg E.A."/>
            <person name="Brutnell T.P."/>
            <person name="Doust A.N."/>
            <person name="Tuskan G.A."/>
            <person name="Rokhsar D."/>
            <person name="Devos K.M."/>
        </authorList>
    </citation>
    <scope>NUCLEOTIDE SEQUENCE [LARGE SCALE GENOMIC DNA]</scope>
    <source>
        <strain evidence="2">cv. Yugu1</strain>
    </source>
</reference>
<evidence type="ECO:0000313" key="2">
    <source>
        <dbReference type="Proteomes" id="UP000004995"/>
    </source>
</evidence>
<dbReference type="Proteomes" id="UP000004995">
    <property type="component" value="Unassembled WGS sequence"/>
</dbReference>
<dbReference type="AlphaFoldDB" id="K3YWT9"/>